<reference evidence="4 5" key="1">
    <citation type="submission" date="2018-08" db="EMBL/GenBank/DDBJ databases">
        <title>Form III RuBisCO-mediated autotrophy in Thermodesulfobium bacteria.</title>
        <authorList>
            <person name="Toshchakov S.V."/>
            <person name="Kublanov I.V."/>
            <person name="Frolov E."/>
            <person name="Bonch-Osmolovskaya E.A."/>
            <person name="Tourova T.P."/>
            <person name="Chernych N.A."/>
            <person name="Lebedinsky A.V."/>
        </authorList>
    </citation>
    <scope>NUCLEOTIDE SEQUENCE [LARGE SCALE GENOMIC DNA]</scope>
    <source>
        <strain evidence="4 5">SR</strain>
    </source>
</reference>
<feature type="transmembrane region" description="Helical" evidence="2">
    <location>
        <begin position="75"/>
        <end position="97"/>
    </location>
</feature>
<dbReference type="Pfam" id="PF14257">
    <property type="entry name" value="DUF4349"/>
    <property type="match status" value="1"/>
</dbReference>
<gene>
    <name evidence="4" type="ORF">DXX99_10230</name>
</gene>
<evidence type="ECO:0000313" key="5">
    <source>
        <dbReference type="Proteomes" id="UP000256329"/>
    </source>
</evidence>
<dbReference type="Proteomes" id="UP000256329">
    <property type="component" value="Unassembled WGS sequence"/>
</dbReference>
<evidence type="ECO:0000313" key="4">
    <source>
        <dbReference type="EMBL" id="RDV80914.1"/>
    </source>
</evidence>
<dbReference type="AlphaFoldDB" id="A0A3D8P0X7"/>
<keyword evidence="2" id="KW-1133">Transmembrane helix</keyword>
<keyword evidence="2" id="KW-0472">Membrane</keyword>
<evidence type="ECO:0000259" key="3">
    <source>
        <dbReference type="Pfam" id="PF14257"/>
    </source>
</evidence>
<accession>A0A3D8P0X7</accession>
<name>A0A3D8P0X7_9THEO</name>
<dbReference type="EMBL" id="QSLN01000027">
    <property type="protein sequence ID" value="RDV80914.1"/>
    <property type="molecule type" value="Genomic_DNA"/>
</dbReference>
<dbReference type="InterPro" id="IPR025645">
    <property type="entry name" value="DUF4349"/>
</dbReference>
<evidence type="ECO:0000256" key="2">
    <source>
        <dbReference type="SAM" id="Phobius"/>
    </source>
</evidence>
<dbReference type="RefSeq" id="WP_115793381.1">
    <property type="nucleotide sequence ID" value="NZ_QSLN01000027.1"/>
</dbReference>
<feature type="domain" description="DUF4349" evidence="3">
    <location>
        <begin position="205"/>
        <end position="303"/>
    </location>
</feature>
<sequence length="329" mass="35586">MRCRRVQELIWDGELTEEARAHVEECPSCRQVYLCWQKVKEGLSLPAPAAPPGFKDRVMARLSAPEKEAGRNLGWLRLVLAVAAGLLVMAGSAWAFFKASFSPPPSALPPVVADRGHDGYCPDNKGTEMPDKEKVSGVGQGEEKVGGVEAPEEQQPSSPGSTVAPIPAKGQREVGPSKVQREVGSPQEGAQPQAELPRAFLSHPQLVRSSFVKLQVADVAQAEERVRDLARQFGARENHELPIGGGVELVFTLSSSQGEAFVKALCSSGIGSVQDRWESSQDVTQRLAELKAKCEYASPEERRALEEEIEKLEAAVGSCTVLVWLVASR</sequence>
<protein>
    <submittedName>
        <fullName evidence="4">DUF4349 domain-containing protein</fullName>
    </submittedName>
</protein>
<keyword evidence="5" id="KW-1185">Reference proteome</keyword>
<feature type="region of interest" description="Disordered" evidence="1">
    <location>
        <begin position="110"/>
        <end position="193"/>
    </location>
</feature>
<feature type="compositionally biased region" description="Basic and acidic residues" evidence="1">
    <location>
        <begin position="114"/>
        <end position="146"/>
    </location>
</feature>
<dbReference type="OrthoDB" id="2380065at2"/>
<proteinExistence type="predicted"/>
<evidence type="ECO:0000256" key="1">
    <source>
        <dbReference type="SAM" id="MobiDB-lite"/>
    </source>
</evidence>
<organism evidence="4 5">
    <name type="scientific">Ammonifex thiophilus</name>
    <dbReference type="NCBI Taxonomy" id="444093"/>
    <lineage>
        <taxon>Bacteria</taxon>
        <taxon>Bacillati</taxon>
        <taxon>Bacillota</taxon>
        <taxon>Clostridia</taxon>
        <taxon>Thermoanaerobacterales</taxon>
        <taxon>Thermoanaerobacteraceae</taxon>
        <taxon>Ammonifex</taxon>
    </lineage>
</organism>
<keyword evidence="2" id="KW-0812">Transmembrane</keyword>
<comment type="caution">
    <text evidence="4">The sequence shown here is derived from an EMBL/GenBank/DDBJ whole genome shotgun (WGS) entry which is preliminary data.</text>
</comment>